<dbReference type="RefSeq" id="WP_145079054.1">
    <property type="nucleotide sequence ID" value="NZ_CP036425.1"/>
</dbReference>
<keyword evidence="3" id="KW-1185">Reference proteome</keyword>
<feature type="domain" description="Metallo-beta-lactamase" evidence="1">
    <location>
        <begin position="59"/>
        <end position="253"/>
    </location>
</feature>
<name>A0A517YX14_9BACT</name>
<dbReference type="EMBL" id="CP036425">
    <property type="protein sequence ID" value="QDU34759.1"/>
    <property type="molecule type" value="Genomic_DNA"/>
</dbReference>
<gene>
    <name evidence="2" type="ORF">KS4_28340</name>
</gene>
<evidence type="ECO:0000313" key="2">
    <source>
        <dbReference type="EMBL" id="QDU34759.1"/>
    </source>
</evidence>
<evidence type="ECO:0000313" key="3">
    <source>
        <dbReference type="Proteomes" id="UP000317369"/>
    </source>
</evidence>
<reference evidence="2 3" key="1">
    <citation type="submission" date="2019-02" db="EMBL/GenBank/DDBJ databases">
        <title>Deep-cultivation of Planctomycetes and their phenomic and genomic characterization uncovers novel biology.</title>
        <authorList>
            <person name="Wiegand S."/>
            <person name="Jogler M."/>
            <person name="Boedeker C."/>
            <person name="Pinto D."/>
            <person name="Vollmers J."/>
            <person name="Rivas-Marin E."/>
            <person name="Kohn T."/>
            <person name="Peeters S.H."/>
            <person name="Heuer A."/>
            <person name="Rast P."/>
            <person name="Oberbeckmann S."/>
            <person name="Bunk B."/>
            <person name="Jeske O."/>
            <person name="Meyerdierks A."/>
            <person name="Storesund J.E."/>
            <person name="Kallscheuer N."/>
            <person name="Luecker S."/>
            <person name="Lage O.M."/>
            <person name="Pohl T."/>
            <person name="Merkel B.J."/>
            <person name="Hornburger P."/>
            <person name="Mueller R.-W."/>
            <person name="Bruemmer F."/>
            <person name="Labrenz M."/>
            <person name="Spormann A.M."/>
            <person name="Op den Camp H."/>
            <person name="Overmann J."/>
            <person name="Amann R."/>
            <person name="Jetten M.S.M."/>
            <person name="Mascher T."/>
            <person name="Medema M.H."/>
            <person name="Devos D.P."/>
            <person name="Kaster A.-K."/>
            <person name="Ovreas L."/>
            <person name="Rohde M."/>
            <person name="Galperin M.Y."/>
            <person name="Jogler C."/>
        </authorList>
    </citation>
    <scope>NUCLEOTIDE SEQUENCE [LARGE SCALE GENOMIC DNA]</scope>
    <source>
        <strain evidence="2 3">KS4</strain>
    </source>
</reference>
<dbReference type="InterPro" id="IPR036866">
    <property type="entry name" value="RibonucZ/Hydroxyglut_hydro"/>
</dbReference>
<dbReference type="PANTHER" id="PTHR46504">
    <property type="entry name" value="TRNASE Z TRZ1"/>
    <property type="match status" value="1"/>
</dbReference>
<dbReference type="AlphaFoldDB" id="A0A517YX14"/>
<proteinExistence type="predicted"/>
<sequence>MIPREPARNPNLGFLYIPPYRIQGISIAGEQSVVQIPELDLVFDIGLAPRTALTSNFCALTHGHMDHAAGIAYYYSQRYFQGMGAGTVVCPKAIEQAIHNVMGAWVDLEAQKTPYKVIGLAHEEEVEIKNNIFLKGFETQHTVPSLGYTVIEKRSKLRSDLVGLPQEQLLAMKEKGEEITQTLHIPLVCYTGDTMWGDHFDREDVLNAKILITECTFLEDDHKSRAGVGKHLHLDNVIELLEKAKSDAVVLVHTSRRTHIAQVKKTLNERIPREYQDKLFVLMDNRTNKQRYQKQLEEAED</sequence>
<dbReference type="OrthoDB" id="9800940at2"/>
<dbReference type="Proteomes" id="UP000317369">
    <property type="component" value="Chromosome"/>
</dbReference>
<dbReference type="SUPFAM" id="SSF56281">
    <property type="entry name" value="Metallo-hydrolase/oxidoreductase"/>
    <property type="match status" value="1"/>
</dbReference>
<dbReference type="Pfam" id="PF12706">
    <property type="entry name" value="Lactamase_B_2"/>
    <property type="match status" value="1"/>
</dbReference>
<protein>
    <submittedName>
        <fullName evidence="2">Ribonuclease Z</fullName>
    </submittedName>
</protein>
<dbReference type="KEGG" id="pcor:KS4_28340"/>
<dbReference type="InterPro" id="IPR001279">
    <property type="entry name" value="Metallo-B-lactamas"/>
</dbReference>
<organism evidence="2 3">
    <name type="scientific">Poriferisphaera corsica</name>
    <dbReference type="NCBI Taxonomy" id="2528020"/>
    <lineage>
        <taxon>Bacteria</taxon>
        <taxon>Pseudomonadati</taxon>
        <taxon>Planctomycetota</taxon>
        <taxon>Phycisphaerae</taxon>
        <taxon>Phycisphaerales</taxon>
        <taxon>Phycisphaeraceae</taxon>
        <taxon>Poriferisphaera</taxon>
    </lineage>
</organism>
<accession>A0A517YX14</accession>
<dbReference type="PANTHER" id="PTHR46504:SF2">
    <property type="entry name" value="TRNASE Z TRZ1"/>
    <property type="match status" value="1"/>
</dbReference>
<evidence type="ECO:0000259" key="1">
    <source>
        <dbReference type="Pfam" id="PF12706"/>
    </source>
</evidence>
<dbReference type="Gene3D" id="3.60.15.10">
    <property type="entry name" value="Ribonuclease Z/Hydroxyacylglutathione hydrolase-like"/>
    <property type="match status" value="1"/>
</dbReference>